<dbReference type="NCBIfam" id="TIGR01167">
    <property type="entry name" value="LPXTG_anchor"/>
    <property type="match status" value="1"/>
</dbReference>
<dbReference type="PROSITE" id="PS51257">
    <property type="entry name" value="PROKAR_LIPOPROTEIN"/>
    <property type="match status" value="1"/>
</dbReference>
<sequence length="270" mass="27350">MTSRLTFAAAVLAATAALATTGCSADKPDGVPYTDSRSAGGIVLYGKDGKPATSGRTADKPFVAKAIAQAKAPEPYDREGRKATLLAFLPRKDADPTQWHGRFLTGASAYPDVAHPTVVAPAEAGSLAEFLDVYPTQWDGLVQLRIYLGVPGEETLTTSYATADIRVSGGTWTVVRAGSANAAGRLAAAVAGAAVMDGGTGVPIEVRVDGGSTSPSPTPAGGGGPLPRTGSDVMTLAGGGLLLVVAGVAAVLLGRRRRATATVAREEAHR</sequence>
<keyword evidence="2" id="KW-1133">Transmembrane helix</keyword>
<feature type="region of interest" description="Disordered" evidence="1">
    <location>
        <begin position="208"/>
        <end position="230"/>
    </location>
</feature>
<evidence type="ECO:0000256" key="2">
    <source>
        <dbReference type="SAM" id="Phobius"/>
    </source>
</evidence>
<dbReference type="EMBL" id="JBHSIU010000130">
    <property type="protein sequence ID" value="MFC5008145.1"/>
    <property type="molecule type" value="Genomic_DNA"/>
</dbReference>
<keyword evidence="3" id="KW-0732">Signal</keyword>
<dbReference type="RefSeq" id="WP_380128796.1">
    <property type="nucleotide sequence ID" value="NZ_JBHSIU010000130.1"/>
</dbReference>
<organism evidence="4 5">
    <name type="scientific">Dactylosporangium cerinum</name>
    <dbReference type="NCBI Taxonomy" id="1434730"/>
    <lineage>
        <taxon>Bacteria</taxon>
        <taxon>Bacillati</taxon>
        <taxon>Actinomycetota</taxon>
        <taxon>Actinomycetes</taxon>
        <taxon>Micromonosporales</taxon>
        <taxon>Micromonosporaceae</taxon>
        <taxon>Dactylosporangium</taxon>
    </lineage>
</organism>
<evidence type="ECO:0000313" key="5">
    <source>
        <dbReference type="Proteomes" id="UP001595912"/>
    </source>
</evidence>
<feature type="chain" id="PRO_5046635095" evidence="3">
    <location>
        <begin position="20"/>
        <end position="270"/>
    </location>
</feature>
<evidence type="ECO:0000256" key="1">
    <source>
        <dbReference type="SAM" id="MobiDB-lite"/>
    </source>
</evidence>
<protein>
    <submittedName>
        <fullName evidence="4">LPXTG cell wall anchor domain-containing protein</fullName>
    </submittedName>
</protein>
<keyword evidence="2" id="KW-0472">Membrane</keyword>
<evidence type="ECO:0000313" key="4">
    <source>
        <dbReference type="EMBL" id="MFC5008145.1"/>
    </source>
</evidence>
<evidence type="ECO:0000256" key="3">
    <source>
        <dbReference type="SAM" id="SignalP"/>
    </source>
</evidence>
<comment type="caution">
    <text evidence="4">The sequence shown here is derived from an EMBL/GenBank/DDBJ whole genome shotgun (WGS) entry which is preliminary data.</text>
</comment>
<gene>
    <name evidence="4" type="ORF">ACFPIJ_61320</name>
</gene>
<accession>A0ABV9WHF0</accession>
<dbReference type="Proteomes" id="UP001595912">
    <property type="component" value="Unassembled WGS sequence"/>
</dbReference>
<feature type="signal peptide" evidence="3">
    <location>
        <begin position="1"/>
        <end position="19"/>
    </location>
</feature>
<keyword evidence="2" id="KW-0812">Transmembrane</keyword>
<keyword evidence="5" id="KW-1185">Reference proteome</keyword>
<feature type="transmembrane region" description="Helical" evidence="2">
    <location>
        <begin position="233"/>
        <end position="253"/>
    </location>
</feature>
<reference evidence="5" key="1">
    <citation type="journal article" date="2019" name="Int. J. Syst. Evol. Microbiol.">
        <title>The Global Catalogue of Microorganisms (GCM) 10K type strain sequencing project: providing services to taxonomists for standard genome sequencing and annotation.</title>
        <authorList>
            <consortium name="The Broad Institute Genomics Platform"/>
            <consortium name="The Broad Institute Genome Sequencing Center for Infectious Disease"/>
            <person name="Wu L."/>
            <person name="Ma J."/>
        </authorList>
    </citation>
    <scope>NUCLEOTIDE SEQUENCE [LARGE SCALE GENOMIC DNA]</scope>
    <source>
        <strain evidence="5">CGMCC 4.7152</strain>
    </source>
</reference>
<proteinExistence type="predicted"/>
<name>A0ABV9WHF0_9ACTN</name>